<dbReference type="GO" id="GO:0008483">
    <property type="term" value="F:transaminase activity"/>
    <property type="evidence" value="ECO:0007669"/>
    <property type="project" value="InterPro"/>
</dbReference>
<dbReference type="PIRSF" id="PIRSF000521">
    <property type="entry name" value="Transaminase_4ab_Lys_Orn"/>
    <property type="match status" value="1"/>
</dbReference>
<protein>
    <recommendedName>
        <fullName evidence="7">Aspartate aminotransferase family protein</fullName>
    </recommendedName>
</protein>
<dbReference type="CDD" id="cd00610">
    <property type="entry name" value="OAT_like"/>
    <property type="match status" value="1"/>
</dbReference>
<dbReference type="InterPro" id="IPR049704">
    <property type="entry name" value="Aminotrans_3_PPA_site"/>
</dbReference>
<dbReference type="AlphaFoldDB" id="A0A1Y5EJB9"/>
<dbReference type="Pfam" id="PF00202">
    <property type="entry name" value="Aminotran_3"/>
    <property type="match status" value="1"/>
</dbReference>
<dbReference type="EMBL" id="MAAF01000038">
    <property type="protein sequence ID" value="OUR82629.1"/>
    <property type="molecule type" value="Genomic_DNA"/>
</dbReference>
<evidence type="ECO:0000256" key="1">
    <source>
        <dbReference type="ARBA" id="ARBA00001933"/>
    </source>
</evidence>
<name>A0A1Y5EJB9_COLPS</name>
<dbReference type="InterPro" id="IPR015422">
    <property type="entry name" value="PyrdxlP-dep_Trfase_small"/>
</dbReference>
<dbReference type="Gene3D" id="3.40.640.10">
    <property type="entry name" value="Type I PLP-dependent aspartate aminotransferase-like (Major domain)"/>
    <property type="match status" value="1"/>
</dbReference>
<dbReference type="PANTHER" id="PTHR45688:SF13">
    <property type="entry name" value="ALANINE--GLYOXYLATE AMINOTRANSFERASE 2-LIKE"/>
    <property type="match status" value="1"/>
</dbReference>
<comment type="caution">
    <text evidence="5">The sequence shown here is derived from an EMBL/GenBank/DDBJ whole genome shotgun (WGS) entry which is preliminary data.</text>
</comment>
<gene>
    <name evidence="5" type="ORF">A9Q75_05475</name>
</gene>
<dbReference type="SUPFAM" id="SSF53383">
    <property type="entry name" value="PLP-dependent transferases"/>
    <property type="match status" value="1"/>
</dbReference>
<accession>A0A1Y5EJB9</accession>
<organism evidence="5 6">
    <name type="scientific">Colwellia psychrerythraea</name>
    <name type="common">Vibrio psychroerythus</name>
    <dbReference type="NCBI Taxonomy" id="28229"/>
    <lineage>
        <taxon>Bacteria</taxon>
        <taxon>Pseudomonadati</taxon>
        <taxon>Pseudomonadota</taxon>
        <taxon>Gammaproteobacteria</taxon>
        <taxon>Alteromonadales</taxon>
        <taxon>Colwelliaceae</taxon>
        <taxon>Colwellia</taxon>
    </lineage>
</organism>
<sequence length="441" mass="48685">MAGQNHADTLHNSDDLALIKRRHASLGGSILFYKEPAHIVRGKGIWLFDNKEKRYLDCYNNVASVGHCHPRVVEALTQQSATLNIHTRYLHENVVNYTEHLLSTFPEELNVVMMTCTGSEANDLAMQLARMVSGNNGAVVMENSYHGNTCLVSQLSTCLGSGNKQSDYVASVEPPNSYRGSFRADQRLSDRQLSQKYANLVDKEIQTLENNGHGVAAFLCDTIFDTQGGLVAPKHYFKQVYKKIRAAGGLCIADEVQAGFGRTGKMWGFEHFDVVPDIVTLGKPMGAGHPVAGLVTTRAIADEFAKRSFYFNTFGGNCVSALVADTVLSIIEQEKLIEKCAQVSVYLREKLLLLQDKYPLIGNVRGLGMFIGIELVRDRKTLEPAQEEALTIAELMKREGVLLGVTGRLGNVIKVRPPLIFSKENADELIDKLDLALREIA</sequence>
<evidence type="ECO:0008006" key="7">
    <source>
        <dbReference type="Google" id="ProtNLM"/>
    </source>
</evidence>
<comment type="similarity">
    <text evidence="2 4">Belongs to the class-III pyridoxal-phosphate-dependent aminotransferase family.</text>
</comment>
<dbReference type="PANTHER" id="PTHR45688">
    <property type="match status" value="1"/>
</dbReference>
<dbReference type="GO" id="GO:0030170">
    <property type="term" value="F:pyridoxal phosphate binding"/>
    <property type="evidence" value="ECO:0007669"/>
    <property type="project" value="InterPro"/>
</dbReference>
<evidence type="ECO:0000313" key="6">
    <source>
        <dbReference type="Proteomes" id="UP000243053"/>
    </source>
</evidence>
<reference evidence="6" key="1">
    <citation type="journal article" date="2017" name="Proc. Natl. Acad. Sci. U.S.A.">
        <title>Simulation of Deepwater Horizon oil plume reveals substrate specialization within a complex community of hydrocarbon degraders.</title>
        <authorList>
            <person name="Hu P."/>
            <person name="Dubinsky E.A."/>
            <person name="Probst A.J."/>
            <person name="Wang J."/>
            <person name="Sieber C.M.K."/>
            <person name="Tom L.M."/>
            <person name="Gardinali P."/>
            <person name="Banfield J.F."/>
            <person name="Atlas R.M."/>
            <person name="Andersen G.L."/>
        </authorList>
    </citation>
    <scope>NUCLEOTIDE SEQUENCE [LARGE SCALE GENOMIC DNA]</scope>
</reference>
<dbReference type="Proteomes" id="UP000243053">
    <property type="component" value="Unassembled WGS sequence"/>
</dbReference>
<dbReference type="InterPro" id="IPR005814">
    <property type="entry name" value="Aminotrans_3"/>
</dbReference>
<evidence type="ECO:0000313" key="5">
    <source>
        <dbReference type="EMBL" id="OUR82629.1"/>
    </source>
</evidence>
<evidence type="ECO:0000256" key="2">
    <source>
        <dbReference type="ARBA" id="ARBA00008954"/>
    </source>
</evidence>
<proteinExistence type="inferred from homology"/>
<dbReference type="PROSITE" id="PS00600">
    <property type="entry name" value="AA_TRANSFER_CLASS_3"/>
    <property type="match status" value="1"/>
</dbReference>
<dbReference type="InterPro" id="IPR015424">
    <property type="entry name" value="PyrdxlP-dep_Trfase"/>
</dbReference>
<dbReference type="InterPro" id="IPR015421">
    <property type="entry name" value="PyrdxlP-dep_Trfase_major"/>
</dbReference>
<comment type="cofactor">
    <cofactor evidence="1">
        <name>pyridoxal 5'-phosphate</name>
        <dbReference type="ChEBI" id="CHEBI:597326"/>
    </cofactor>
</comment>
<keyword evidence="3 4" id="KW-0663">Pyridoxal phosphate</keyword>
<dbReference type="Gene3D" id="3.90.1150.10">
    <property type="entry name" value="Aspartate Aminotransferase, domain 1"/>
    <property type="match status" value="1"/>
</dbReference>
<evidence type="ECO:0000256" key="3">
    <source>
        <dbReference type="ARBA" id="ARBA00022898"/>
    </source>
</evidence>
<evidence type="ECO:0000256" key="4">
    <source>
        <dbReference type="RuleBase" id="RU003560"/>
    </source>
</evidence>